<dbReference type="InterPro" id="IPR013740">
    <property type="entry name" value="Redoxin"/>
</dbReference>
<dbReference type="CDD" id="cd03013">
    <property type="entry name" value="PRX5_like"/>
    <property type="match status" value="1"/>
</dbReference>
<dbReference type="InterPro" id="IPR037944">
    <property type="entry name" value="PRX5-like"/>
</dbReference>
<organism evidence="6">
    <name type="scientific">marine metagenome</name>
    <dbReference type="NCBI Taxonomy" id="408172"/>
    <lineage>
        <taxon>unclassified sequences</taxon>
        <taxon>metagenomes</taxon>
        <taxon>ecological metagenomes</taxon>
    </lineage>
</organism>
<dbReference type="AlphaFoldDB" id="A0A381RHG0"/>
<dbReference type="EMBL" id="UINC01001779">
    <property type="protein sequence ID" value="SUZ88603.1"/>
    <property type="molecule type" value="Genomic_DNA"/>
</dbReference>
<dbReference type="Gene3D" id="3.40.30.10">
    <property type="entry name" value="Glutaredoxin"/>
    <property type="match status" value="1"/>
</dbReference>
<keyword evidence="4" id="KW-0676">Redox-active center</keyword>
<reference evidence="6" key="1">
    <citation type="submission" date="2018-05" db="EMBL/GenBank/DDBJ databases">
        <authorList>
            <person name="Lanie J.A."/>
            <person name="Ng W.-L."/>
            <person name="Kazmierczak K.M."/>
            <person name="Andrzejewski T.M."/>
            <person name="Davidsen T.M."/>
            <person name="Wayne K.J."/>
            <person name="Tettelin H."/>
            <person name="Glass J.I."/>
            <person name="Rusch D."/>
            <person name="Podicherti R."/>
            <person name="Tsui H.-C.T."/>
            <person name="Winkler M.E."/>
        </authorList>
    </citation>
    <scope>NUCLEOTIDE SEQUENCE</scope>
</reference>
<dbReference type="InterPro" id="IPR013766">
    <property type="entry name" value="Thioredoxin_domain"/>
</dbReference>
<evidence type="ECO:0000256" key="2">
    <source>
        <dbReference type="ARBA" id="ARBA00022862"/>
    </source>
</evidence>
<dbReference type="GO" id="GO:0005737">
    <property type="term" value="C:cytoplasm"/>
    <property type="evidence" value="ECO:0007669"/>
    <property type="project" value="TreeGrafter"/>
</dbReference>
<dbReference type="GO" id="GO:0008379">
    <property type="term" value="F:thioredoxin peroxidase activity"/>
    <property type="evidence" value="ECO:0007669"/>
    <property type="project" value="InterPro"/>
</dbReference>
<gene>
    <name evidence="6" type="ORF">METZ01_LOCUS41457</name>
</gene>
<evidence type="ECO:0000256" key="4">
    <source>
        <dbReference type="ARBA" id="ARBA00023284"/>
    </source>
</evidence>
<dbReference type="GO" id="GO:0042744">
    <property type="term" value="P:hydrogen peroxide catabolic process"/>
    <property type="evidence" value="ECO:0007669"/>
    <property type="project" value="TreeGrafter"/>
</dbReference>
<sequence>MTIAVGDQIPNIELTIMNKEGPSAVAFEDLFENKKVALFAVPGAFTPTCSQQHLPGFIDQAQQLKEKGIDIVACMSVNDVFVMNAWGKSHGADEKVLMLADGNGEFTKALGLELDASGFGMGTRSQRFSLIANNGVIETLNIEEGGEFRVSSCEFMLGQI</sequence>
<keyword evidence="3" id="KW-0560">Oxidoreductase</keyword>
<evidence type="ECO:0000259" key="5">
    <source>
        <dbReference type="PROSITE" id="PS51352"/>
    </source>
</evidence>
<dbReference type="FunFam" id="3.40.30.10:FF:000020">
    <property type="entry name" value="Peroxiredoxin"/>
    <property type="match status" value="1"/>
</dbReference>
<dbReference type="SUPFAM" id="SSF52833">
    <property type="entry name" value="Thioredoxin-like"/>
    <property type="match status" value="1"/>
</dbReference>
<evidence type="ECO:0000256" key="3">
    <source>
        <dbReference type="ARBA" id="ARBA00023002"/>
    </source>
</evidence>
<keyword evidence="2" id="KW-0049">Antioxidant</keyword>
<evidence type="ECO:0000313" key="6">
    <source>
        <dbReference type="EMBL" id="SUZ88603.1"/>
    </source>
</evidence>
<feature type="domain" description="Thioredoxin" evidence="5">
    <location>
        <begin position="3"/>
        <end position="160"/>
    </location>
</feature>
<dbReference type="InterPro" id="IPR036249">
    <property type="entry name" value="Thioredoxin-like_sf"/>
</dbReference>
<dbReference type="GO" id="GO:0045454">
    <property type="term" value="P:cell redox homeostasis"/>
    <property type="evidence" value="ECO:0007669"/>
    <property type="project" value="TreeGrafter"/>
</dbReference>
<proteinExistence type="predicted"/>
<dbReference type="PANTHER" id="PTHR10430">
    <property type="entry name" value="PEROXIREDOXIN"/>
    <property type="match status" value="1"/>
</dbReference>
<keyword evidence="1" id="KW-0575">Peroxidase</keyword>
<dbReference type="PROSITE" id="PS51352">
    <property type="entry name" value="THIOREDOXIN_2"/>
    <property type="match status" value="1"/>
</dbReference>
<dbReference type="Pfam" id="PF08534">
    <property type="entry name" value="Redoxin"/>
    <property type="match status" value="1"/>
</dbReference>
<name>A0A381RHG0_9ZZZZ</name>
<dbReference type="GO" id="GO:0034599">
    <property type="term" value="P:cellular response to oxidative stress"/>
    <property type="evidence" value="ECO:0007669"/>
    <property type="project" value="InterPro"/>
</dbReference>
<accession>A0A381RHG0</accession>
<evidence type="ECO:0000256" key="1">
    <source>
        <dbReference type="ARBA" id="ARBA00022559"/>
    </source>
</evidence>
<protein>
    <recommendedName>
        <fullName evidence="5">Thioredoxin domain-containing protein</fullName>
    </recommendedName>
</protein>
<dbReference type="PANTHER" id="PTHR10430:SF16">
    <property type="entry name" value="PEROXIREDOXIN-5, MITOCHONDRIAL"/>
    <property type="match status" value="1"/>
</dbReference>